<gene>
    <name evidence="1" type="ORF">J2851_004708</name>
</gene>
<dbReference type="InterPro" id="IPR011049">
    <property type="entry name" value="Serralysin-like_metalloprot_C"/>
</dbReference>
<protein>
    <recommendedName>
        <fullName evidence="3">Hemolysin-type calcium-binding repeat-containing protein</fullName>
    </recommendedName>
</protein>
<accession>A0ABS4SR39</accession>
<evidence type="ECO:0008006" key="3">
    <source>
        <dbReference type="Google" id="ProtNLM"/>
    </source>
</evidence>
<proteinExistence type="predicted"/>
<dbReference type="Proteomes" id="UP000781958">
    <property type="component" value="Unassembled WGS sequence"/>
</dbReference>
<dbReference type="RefSeq" id="WP_209769224.1">
    <property type="nucleotide sequence ID" value="NZ_JAGINP010000018.1"/>
</dbReference>
<evidence type="ECO:0000313" key="1">
    <source>
        <dbReference type="EMBL" id="MBP2294912.1"/>
    </source>
</evidence>
<dbReference type="EMBL" id="JAGINP010000018">
    <property type="protein sequence ID" value="MBP2294912.1"/>
    <property type="molecule type" value="Genomic_DNA"/>
</dbReference>
<dbReference type="Gene3D" id="2.150.10.10">
    <property type="entry name" value="Serralysin-like metalloprotease, C-terminal"/>
    <property type="match status" value="1"/>
</dbReference>
<sequence length="564" mass="56302">MPASPIGTEFLVNATTSGDQSAPAVAPLAGGGFVVTWVDGSRSADDSSGTAVRGQLYDARGAKTGAEFLVNTTTAGSQESPVVAGLAGGGFVVTWIVNAAVYGQRFAADGTKLGAEFFIGGNGPLTTIILGDGKARFLNYNSEGPYASAPDVMALPGGGFAVTWSSITLGAGGIVGQAFDATGAKVGAGFGLLIDAGGVQVSPDVTIAKLVTLDDKANLLLTNRTSGWSDVTPLAGGGFLTVWTTAGKVGSAAGDTDIHGQLFDAAGNLVGSDILVNSTTAGAQSRPTVAALPSGGFIVAWTDVSQTGADGSGSAVRAQTFSAAGKKVGLEFLVNTTTATAQASPSLAVLPDGTVVAAWADGSGSGADTSGSAVRAQLFTVAPTDPARRLLVKDGSGDREVQMDRYAGPLPWLRNQYVGQSGGEAAVGSDEADFLNLQAGDDAAEGKGGNDVLDGGNGSNFLTGGGGTDTFFVDGRVAGTTWSTVTDFGQGEWVTAWGWTPGTSTVTWADMQGAEGYKGTTAHIDTDGNGAIDLSITFTGKTAGSVLATPGQSGADRYLAFTLG</sequence>
<keyword evidence="2" id="KW-1185">Reference proteome</keyword>
<reference evidence="1 2" key="1">
    <citation type="submission" date="2021-03" db="EMBL/GenBank/DDBJ databases">
        <title>Genomic Encyclopedia of Type Strains, Phase III (KMG-III): the genomes of soil and plant-associated and newly described type strains.</title>
        <authorList>
            <person name="Whitman W."/>
        </authorList>
    </citation>
    <scope>NUCLEOTIDE SEQUENCE [LARGE SCALE GENOMIC DNA]</scope>
    <source>
        <strain evidence="1 2">IMMIB AFH-6</strain>
    </source>
</reference>
<name>A0ABS4SR39_9PROT</name>
<organism evidence="1 2">
    <name type="scientific">Azospirillum rugosum</name>
    <dbReference type="NCBI Taxonomy" id="416170"/>
    <lineage>
        <taxon>Bacteria</taxon>
        <taxon>Pseudomonadati</taxon>
        <taxon>Pseudomonadota</taxon>
        <taxon>Alphaproteobacteria</taxon>
        <taxon>Rhodospirillales</taxon>
        <taxon>Azospirillaceae</taxon>
        <taxon>Azospirillum</taxon>
    </lineage>
</organism>
<dbReference type="SUPFAM" id="SSF51120">
    <property type="entry name" value="beta-Roll"/>
    <property type="match status" value="1"/>
</dbReference>
<comment type="caution">
    <text evidence="1">The sequence shown here is derived from an EMBL/GenBank/DDBJ whole genome shotgun (WGS) entry which is preliminary data.</text>
</comment>
<evidence type="ECO:0000313" key="2">
    <source>
        <dbReference type="Proteomes" id="UP000781958"/>
    </source>
</evidence>